<evidence type="ECO:0000256" key="9">
    <source>
        <dbReference type="ARBA" id="ARBA00022679"/>
    </source>
</evidence>
<evidence type="ECO:0000256" key="16">
    <source>
        <dbReference type="ARBA" id="ARBA00023170"/>
    </source>
</evidence>
<dbReference type="PROSITE" id="PS50113">
    <property type="entry name" value="PAC"/>
    <property type="match status" value="1"/>
</dbReference>
<dbReference type="Pfam" id="PF08447">
    <property type="entry name" value="PAS_3"/>
    <property type="match status" value="1"/>
</dbReference>
<sequence>MSRRTRATGPPRPDAAGLVDGDVAGAANFRLLVENIPHLVWQADGGGNWIWASPQWAAFTGQRGPASRGLGWLDVVHPDDRARTLTAWQTAVGAGHLTVEHRLQRVPCGDGRDGSYLWFETRAMPLRDAAGRPAGWFGTSTDVDALYRLRDAQARLLYELQRRSRNNLALVRGLVRRIAATATTADDVIAHVDDRLAALARIQAAVTRGPDAGVALEVLIREELSANTVPEPASLDGPPVRLPVEMAEKLGLALHELVLGAILDGALRGGRLSVTWAIEPADTLVLSWWERGPAQGRGGTGTGLQREMLERMLAYELKAKTVIWESPGERRVVISLPLPDCH</sequence>
<dbReference type="SUPFAM" id="SSF55785">
    <property type="entry name" value="PYP-like sensor domain (PAS domain)"/>
    <property type="match status" value="1"/>
</dbReference>
<dbReference type="InterPro" id="IPR013655">
    <property type="entry name" value="PAS_fold_3"/>
</dbReference>
<protein>
    <recommendedName>
        <fullName evidence="3">Blue-light-activated histidine kinase</fullName>
        <ecNumber evidence="2">2.7.13.3</ecNumber>
    </recommendedName>
</protein>
<evidence type="ECO:0000256" key="3">
    <source>
        <dbReference type="ARBA" id="ARBA00021740"/>
    </source>
</evidence>
<name>A0ABQ4R4S3_9HYPH</name>
<dbReference type="SMART" id="SM00086">
    <property type="entry name" value="PAC"/>
    <property type="match status" value="1"/>
</dbReference>
<keyword evidence="9" id="KW-0808">Transferase</keyword>
<dbReference type="EC" id="2.7.13.3" evidence="2"/>
<reference evidence="18" key="1">
    <citation type="journal article" date="2021" name="Front. Microbiol.">
        <title>Comprehensive Comparative Genomics and Phenotyping of Methylobacterium Species.</title>
        <authorList>
            <person name="Alessa O."/>
            <person name="Ogura Y."/>
            <person name="Fujitani Y."/>
            <person name="Takami H."/>
            <person name="Hayashi T."/>
            <person name="Sahin N."/>
            <person name="Tani A."/>
        </authorList>
    </citation>
    <scope>NUCLEOTIDE SEQUENCE</scope>
    <source>
        <strain evidence="18">KCTC 52305</strain>
    </source>
</reference>
<dbReference type="RefSeq" id="WP_128565688.1">
    <property type="nucleotide sequence ID" value="NZ_BPQH01000020.1"/>
</dbReference>
<dbReference type="PANTHER" id="PTHR41523:SF7">
    <property type="entry name" value="HISTIDINE KINASE"/>
    <property type="match status" value="1"/>
</dbReference>
<evidence type="ECO:0000256" key="11">
    <source>
        <dbReference type="ARBA" id="ARBA00022741"/>
    </source>
</evidence>
<dbReference type="CDD" id="cd00130">
    <property type="entry name" value="PAS"/>
    <property type="match status" value="1"/>
</dbReference>
<keyword evidence="15" id="KW-0843">Virulence</keyword>
<evidence type="ECO:0000259" key="17">
    <source>
        <dbReference type="PROSITE" id="PS50113"/>
    </source>
</evidence>
<dbReference type="NCBIfam" id="TIGR00229">
    <property type="entry name" value="sensory_box"/>
    <property type="match status" value="1"/>
</dbReference>
<dbReference type="InterPro" id="IPR035965">
    <property type="entry name" value="PAS-like_dom_sf"/>
</dbReference>
<evidence type="ECO:0000256" key="7">
    <source>
        <dbReference type="ARBA" id="ARBA00022630"/>
    </source>
</evidence>
<keyword evidence="11" id="KW-0547">Nucleotide-binding</keyword>
<organism evidence="18 19">
    <name type="scientific">Methylobacterium crusticola</name>
    <dbReference type="NCBI Taxonomy" id="1697972"/>
    <lineage>
        <taxon>Bacteria</taxon>
        <taxon>Pseudomonadati</taxon>
        <taxon>Pseudomonadota</taxon>
        <taxon>Alphaproteobacteria</taxon>
        <taxon>Hyphomicrobiales</taxon>
        <taxon>Methylobacteriaceae</taxon>
        <taxon>Methylobacterium</taxon>
    </lineage>
</organism>
<dbReference type="PANTHER" id="PTHR41523">
    <property type="entry name" value="TWO-COMPONENT SYSTEM SENSOR PROTEIN"/>
    <property type="match status" value="1"/>
</dbReference>
<evidence type="ECO:0000256" key="1">
    <source>
        <dbReference type="ARBA" id="ARBA00000085"/>
    </source>
</evidence>
<evidence type="ECO:0000256" key="6">
    <source>
        <dbReference type="ARBA" id="ARBA00022606"/>
    </source>
</evidence>
<dbReference type="InterPro" id="IPR001610">
    <property type="entry name" value="PAC"/>
</dbReference>
<keyword evidence="13" id="KW-0067">ATP-binding</keyword>
<comment type="catalytic activity">
    <reaction evidence="1">
        <text>ATP + protein L-histidine = ADP + protein N-phospho-L-histidine.</text>
        <dbReference type="EC" id="2.7.13.3"/>
    </reaction>
</comment>
<keyword evidence="6" id="KW-0716">Sensory transduction</keyword>
<keyword evidence="14" id="KW-0157">Chromophore</keyword>
<evidence type="ECO:0000313" key="18">
    <source>
        <dbReference type="EMBL" id="GJD52593.1"/>
    </source>
</evidence>
<keyword evidence="16" id="KW-0675">Receptor</keyword>
<keyword evidence="4" id="KW-0600">Photoreceptor protein</keyword>
<dbReference type="InterPro" id="IPR011102">
    <property type="entry name" value="Sig_transdc_His_kinase_HWE"/>
</dbReference>
<keyword evidence="19" id="KW-1185">Reference proteome</keyword>
<evidence type="ECO:0000256" key="8">
    <source>
        <dbReference type="ARBA" id="ARBA00022643"/>
    </source>
</evidence>
<comment type="caution">
    <text evidence="18">The sequence shown here is derived from an EMBL/GenBank/DDBJ whole genome shotgun (WGS) entry which is preliminary data.</text>
</comment>
<keyword evidence="5" id="KW-0597">Phosphoprotein</keyword>
<feature type="domain" description="PAC" evidence="17">
    <location>
        <begin position="97"/>
        <end position="155"/>
    </location>
</feature>
<keyword evidence="12" id="KW-0418">Kinase</keyword>
<dbReference type="SMART" id="SM00911">
    <property type="entry name" value="HWE_HK"/>
    <property type="match status" value="1"/>
</dbReference>
<evidence type="ECO:0000256" key="15">
    <source>
        <dbReference type="ARBA" id="ARBA00023026"/>
    </source>
</evidence>
<dbReference type="InterPro" id="IPR000014">
    <property type="entry name" value="PAS"/>
</dbReference>
<dbReference type="Gene3D" id="3.30.450.20">
    <property type="entry name" value="PAS domain"/>
    <property type="match status" value="1"/>
</dbReference>
<evidence type="ECO:0000256" key="14">
    <source>
        <dbReference type="ARBA" id="ARBA00022991"/>
    </source>
</evidence>
<reference evidence="18" key="2">
    <citation type="submission" date="2021-08" db="EMBL/GenBank/DDBJ databases">
        <authorList>
            <person name="Tani A."/>
            <person name="Ola A."/>
            <person name="Ogura Y."/>
            <person name="Katsura K."/>
            <person name="Hayashi T."/>
        </authorList>
    </citation>
    <scope>NUCLEOTIDE SEQUENCE</scope>
    <source>
        <strain evidence="18">KCTC 52305</strain>
    </source>
</reference>
<dbReference type="Proteomes" id="UP001055167">
    <property type="component" value="Unassembled WGS sequence"/>
</dbReference>
<evidence type="ECO:0000256" key="5">
    <source>
        <dbReference type="ARBA" id="ARBA00022553"/>
    </source>
</evidence>
<keyword evidence="7" id="KW-0285">Flavoprotein</keyword>
<evidence type="ECO:0000313" key="19">
    <source>
        <dbReference type="Proteomes" id="UP001055167"/>
    </source>
</evidence>
<gene>
    <name evidence="18" type="ORF">OPKNFCMD_5359</name>
</gene>
<proteinExistence type="predicted"/>
<dbReference type="SMART" id="SM00091">
    <property type="entry name" value="PAS"/>
    <property type="match status" value="1"/>
</dbReference>
<accession>A0ABQ4R4S3</accession>
<evidence type="ECO:0000256" key="13">
    <source>
        <dbReference type="ARBA" id="ARBA00022840"/>
    </source>
</evidence>
<evidence type="ECO:0000256" key="10">
    <source>
        <dbReference type="ARBA" id="ARBA00022737"/>
    </source>
</evidence>
<keyword evidence="8" id="KW-0288">FMN</keyword>
<dbReference type="EMBL" id="BPQH01000020">
    <property type="protein sequence ID" value="GJD52593.1"/>
    <property type="molecule type" value="Genomic_DNA"/>
</dbReference>
<evidence type="ECO:0000256" key="12">
    <source>
        <dbReference type="ARBA" id="ARBA00022777"/>
    </source>
</evidence>
<dbReference type="InterPro" id="IPR000700">
    <property type="entry name" value="PAS-assoc_C"/>
</dbReference>
<evidence type="ECO:0000256" key="2">
    <source>
        <dbReference type="ARBA" id="ARBA00012438"/>
    </source>
</evidence>
<dbReference type="Pfam" id="PF07536">
    <property type="entry name" value="HWE_HK"/>
    <property type="match status" value="1"/>
</dbReference>
<evidence type="ECO:0000256" key="4">
    <source>
        <dbReference type="ARBA" id="ARBA00022543"/>
    </source>
</evidence>
<keyword evidence="10" id="KW-0677">Repeat</keyword>